<feature type="transmembrane region" description="Helical" evidence="7">
    <location>
        <begin position="361"/>
        <end position="378"/>
    </location>
</feature>
<feature type="transmembrane region" description="Helical" evidence="7">
    <location>
        <begin position="311"/>
        <end position="332"/>
    </location>
</feature>
<name>A0AAE3VL85_9HYPH</name>
<dbReference type="PANTHER" id="PTHR33362:SF5">
    <property type="entry name" value="C4-DICARBOXYLATE TRAP TRANSPORTER LARGE PERMEASE PROTEIN DCTM"/>
    <property type="match status" value="1"/>
</dbReference>
<keyword evidence="7" id="KW-0813">Transport</keyword>
<feature type="transmembrane region" description="Helical" evidence="7">
    <location>
        <begin position="29"/>
        <end position="48"/>
    </location>
</feature>
<evidence type="ECO:0000256" key="2">
    <source>
        <dbReference type="ARBA" id="ARBA00022475"/>
    </source>
</evidence>
<evidence type="ECO:0000256" key="7">
    <source>
        <dbReference type="RuleBase" id="RU369079"/>
    </source>
</evidence>
<dbReference type="AlphaFoldDB" id="A0AAE3VL85"/>
<evidence type="ECO:0000256" key="4">
    <source>
        <dbReference type="ARBA" id="ARBA00022692"/>
    </source>
</evidence>
<gene>
    <name evidence="9" type="ORF">J2S73_000183</name>
</gene>
<protein>
    <recommendedName>
        <fullName evidence="7">TRAP transporter large permease protein</fullName>
    </recommendedName>
</protein>
<dbReference type="EMBL" id="JAUSUL010000001">
    <property type="protein sequence ID" value="MDQ0313746.1"/>
    <property type="molecule type" value="Genomic_DNA"/>
</dbReference>
<feature type="transmembrane region" description="Helical" evidence="7">
    <location>
        <begin position="248"/>
        <end position="266"/>
    </location>
</feature>
<evidence type="ECO:0000256" key="5">
    <source>
        <dbReference type="ARBA" id="ARBA00022989"/>
    </source>
</evidence>
<dbReference type="NCBIfam" id="TIGR00786">
    <property type="entry name" value="dctM"/>
    <property type="match status" value="1"/>
</dbReference>
<evidence type="ECO:0000256" key="1">
    <source>
        <dbReference type="ARBA" id="ARBA00004429"/>
    </source>
</evidence>
<feature type="transmembrane region" description="Helical" evidence="7">
    <location>
        <begin position="100"/>
        <end position="124"/>
    </location>
</feature>
<proteinExistence type="inferred from homology"/>
<dbReference type="PANTHER" id="PTHR33362">
    <property type="entry name" value="SIALIC ACID TRAP TRANSPORTER PERMEASE PROTEIN SIAT-RELATED"/>
    <property type="match status" value="1"/>
</dbReference>
<feature type="transmembrane region" description="Helical" evidence="7">
    <location>
        <begin position="339"/>
        <end position="355"/>
    </location>
</feature>
<sequence>MSAPIVGVLGLVALLGLIAVRVPVAIAMGVVGIAGGVYLNGWYSLGFVLGSQPFVTTSSYSLSVIPLFVMMGAFASRAGLSASLYQALHSLIGHWRGGLASATIGACALFGAVCGSSLATAATMARVAVPEMTAIGYDKRLSSGALAAGGTLGILIPPSIIMVIFALLTEQSIGRMFLAGLIPGFLAAALYMCAVYATARLRPDWAPRTPRPEVFHRLRAARQMAPILALFIVVMGGIYVGIFSPTEAAAVGAFGAIVLAAIRGALTWEVTREALVETAVTTGLLFMILIGTSVLQFFIETSTLPRVIVDWINALGLPPLGVVIMILLLYVILGCFLDSLSMMLITLPIVFPIILDLGYDPIWFGILVVSVVEIGLITPPLGMNLYVITGAVDGLRFGTVAAGVMPFLAADAVRIALLVAIPALSLALPDLLM</sequence>
<feature type="domain" description="TRAP C4-dicarboxylate transport system permease DctM subunit" evidence="8">
    <location>
        <begin position="11"/>
        <end position="424"/>
    </location>
</feature>
<dbReference type="Proteomes" id="UP001229244">
    <property type="component" value="Unassembled WGS sequence"/>
</dbReference>
<feature type="transmembrane region" description="Helical" evidence="7">
    <location>
        <begin position="220"/>
        <end position="242"/>
    </location>
</feature>
<dbReference type="RefSeq" id="WP_306883543.1">
    <property type="nucleotide sequence ID" value="NZ_JAUSUL010000001.1"/>
</dbReference>
<comment type="subunit">
    <text evidence="7">The complex comprises the extracytoplasmic solute receptor protein and the two transmembrane proteins.</text>
</comment>
<evidence type="ECO:0000256" key="3">
    <source>
        <dbReference type="ARBA" id="ARBA00022519"/>
    </source>
</evidence>
<keyword evidence="5 7" id="KW-1133">Transmembrane helix</keyword>
<dbReference type="GO" id="GO:0005886">
    <property type="term" value="C:plasma membrane"/>
    <property type="evidence" value="ECO:0007669"/>
    <property type="project" value="UniProtKB-SubCell"/>
</dbReference>
<feature type="transmembrane region" description="Helical" evidence="7">
    <location>
        <begin position="145"/>
        <end position="168"/>
    </location>
</feature>
<feature type="transmembrane region" description="Helical" evidence="7">
    <location>
        <begin position="278"/>
        <end position="299"/>
    </location>
</feature>
<keyword evidence="6 7" id="KW-0472">Membrane</keyword>
<feature type="transmembrane region" description="Helical" evidence="7">
    <location>
        <begin position="174"/>
        <end position="199"/>
    </location>
</feature>
<dbReference type="Pfam" id="PF06808">
    <property type="entry name" value="DctM"/>
    <property type="match status" value="1"/>
</dbReference>
<keyword evidence="4 7" id="KW-0812">Transmembrane</keyword>
<dbReference type="GO" id="GO:0022857">
    <property type="term" value="F:transmembrane transporter activity"/>
    <property type="evidence" value="ECO:0007669"/>
    <property type="project" value="UniProtKB-UniRule"/>
</dbReference>
<evidence type="ECO:0000259" key="8">
    <source>
        <dbReference type="Pfam" id="PF06808"/>
    </source>
</evidence>
<evidence type="ECO:0000313" key="9">
    <source>
        <dbReference type="EMBL" id="MDQ0313746.1"/>
    </source>
</evidence>
<accession>A0AAE3VL85</accession>
<comment type="similarity">
    <text evidence="7">Belongs to the TRAP transporter large permease family.</text>
</comment>
<dbReference type="InterPro" id="IPR004681">
    <property type="entry name" value="TRAP_DctM"/>
</dbReference>
<evidence type="ECO:0000256" key="6">
    <source>
        <dbReference type="ARBA" id="ARBA00023136"/>
    </source>
</evidence>
<organism evidence="9 10">
    <name type="scientific">Amorphus orientalis</name>
    <dbReference type="NCBI Taxonomy" id="649198"/>
    <lineage>
        <taxon>Bacteria</taxon>
        <taxon>Pseudomonadati</taxon>
        <taxon>Pseudomonadota</taxon>
        <taxon>Alphaproteobacteria</taxon>
        <taxon>Hyphomicrobiales</taxon>
        <taxon>Amorphaceae</taxon>
        <taxon>Amorphus</taxon>
    </lineage>
</organism>
<reference evidence="9" key="1">
    <citation type="submission" date="2023-07" db="EMBL/GenBank/DDBJ databases">
        <title>Genomic Encyclopedia of Type Strains, Phase IV (KMG-IV): sequencing the most valuable type-strain genomes for metagenomic binning, comparative biology and taxonomic classification.</title>
        <authorList>
            <person name="Goeker M."/>
        </authorList>
    </citation>
    <scope>NUCLEOTIDE SEQUENCE</scope>
    <source>
        <strain evidence="9">DSM 21202</strain>
    </source>
</reference>
<keyword evidence="10" id="KW-1185">Reference proteome</keyword>
<evidence type="ECO:0000313" key="10">
    <source>
        <dbReference type="Proteomes" id="UP001229244"/>
    </source>
</evidence>
<comment type="caution">
    <text evidence="9">The sequence shown here is derived from an EMBL/GenBank/DDBJ whole genome shotgun (WGS) entry which is preliminary data.</text>
</comment>
<feature type="transmembrane region" description="Helical" evidence="7">
    <location>
        <begin position="60"/>
        <end position="80"/>
    </location>
</feature>
<comment type="subcellular location">
    <subcellularLocation>
        <location evidence="1 7">Cell inner membrane</location>
        <topology evidence="1 7">Multi-pass membrane protein</topology>
    </subcellularLocation>
</comment>
<dbReference type="PIRSF" id="PIRSF006066">
    <property type="entry name" value="HI0050"/>
    <property type="match status" value="1"/>
</dbReference>
<comment type="function">
    <text evidence="7">Part of the tripartite ATP-independent periplasmic (TRAP) transport system.</text>
</comment>
<keyword evidence="2" id="KW-1003">Cell membrane</keyword>
<dbReference type="InterPro" id="IPR010656">
    <property type="entry name" value="DctM"/>
</dbReference>
<keyword evidence="3 7" id="KW-0997">Cell inner membrane</keyword>